<proteinExistence type="predicted"/>
<dbReference type="InterPro" id="IPR046960">
    <property type="entry name" value="PPR_At4g14850-like_plant"/>
</dbReference>
<feature type="domain" description="DYW" evidence="3">
    <location>
        <begin position="353"/>
        <end position="436"/>
    </location>
</feature>
<dbReference type="GO" id="GO:0009451">
    <property type="term" value="P:RNA modification"/>
    <property type="evidence" value="ECO:0007669"/>
    <property type="project" value="InterPro"/>
</dbReference>
<sequence length="436" mass="47624">MLPSAAASSYPAPTIPTYSSSCPPLLGGADAAGPPAPLRGLSLPRLLKNCAGAVALPQGRQLHALSYKLRLSSDLYVQTSLLSMYASCGQLDDALRVFDRMPHRNIVAWTAAVDACIRSDRPGAAVSLFLRMLESGMRPDRFAIVSLLSACAHLGALDLGRAAHGYVEKDAEFSGVQPNELTFLALLCGCSHAGLVDEGRHYFDMMRTKYGIAPGVKHYSCMVDMLGRAGLLDEALQMALTMPAKPNHIIWGSLLSACRIHKNLSLAEQVMEIAVGEGCPVGDTSHYVIMSSMYREAELVEKMASMRTKVGRKPQGKSWIEVGSSVYEFGVRGNGGHSYPMWGELRTMLEQVEEKAGDGKVENPLDAHSEKTALAFGLLKVRGSAPVRISKNLRICEDCHSLMKSVSRVYKREIVIRDCTRFHRFTEGQCSCHDYW</sequence>
<dbReference type="FunFam" id="1.25.40.10:FF:000242">
    <property type="entry name" value="Pentatricopeptide repeat-containing protein"/>
    <property type="match status" value="1"/>
</dbReference>
<dbReference type="OrthoDB" id="1863354at2759"/>
<evidence type="ECO:0000259" key="3">
    <source>
        <dbReference type="Pfam" id="PF14432"/>
    </source>
</evidence>
<dbReference type="InterPro" id="IPR032867">
    <property type="entry name" value="DYW_dom"/>
</dbReference>
<dbReference type="InterPro" id="IPR011990">
    <property type="entry name" value="TPR-like_helical_dom_sf"/>
</dbReference>
<dbReference type="Pfam" id="PF01535">
    <property type="entry name" value="PPR"/>
    <property type="match status" value="4"/>
</dbReference>
<evidence type="ECO:0000256" key="2">
    <source>
        <dbReference type="PROSITE-ProRule" id="PRU00708"/>
    </source>
</evidence>
<keyword evidence="1" id="KW-0677">Repeat</keyword>
<reference evidence="4" key="1">
    <citation type="submission" date="2017-07" db="EMBL/GenBank/DDBJ databases">
        <title>Taro Niue Genome Assembly and Annotation.</title>
        <authorList>
            <person name="Atibalentja N."/>
            <person name="Keating K."/>
            <person name="Fields C.J."/>
        </authorList>
    </citation>
    <scope>NUCLEOTIDE SEQUENCE</scope>
    <source>
        <strain evidence="4">Niue_2</strain>
        <tissue evidence="4">Leaf</tissue>
    </source>
</reference>
<name>A0A843UNI8_COLES</name>
<organism evidence="4 5">
    <name type="scientific">Colocasia esculenta</name>
    <name type="common">Wild taro</name>
    <name type="synonym">Arum esculentum</name>
    <dbReference type="NCBI Taxonomy" id="4460"/>
    <lineage>
        <taxon>Eukaryota</taxon>
        <taxon>Viridiplantae</taxon>
        <taxon>Streptophyta</taxon>
        <taxon>Embryophyta</taxon>
        <taxon>Tracheophyta</taxon>
        <taxon>Spermatophyta</taxon>
        <taxon>Magnoliopsida</taxon>
        <taxon>Liliopsida</taxon>
        <taxon>Araceae</taxon>
        <taxon>Aroideae</taxon>
        <taxon>Colocasieae</taxon>
        <taxon>Colocasia</taxon>
    </lineage>
</organism>
<dbReference type="EMBL" id="NMUH01000729">
    <property type="protein sequence ID" value="MQL83947.1"/>
    <property type="molecule type" value="Genomic_DNA"/>
</dbReference>
<protein>
    <recommendedName>
        <fullName evidence="3">DYW domain-containing protein</fullName>
    </recommendedName>
</protein>
<dbReference type="FunFam" id="1.25.40.10:FF:000344">
    <property type="entry name" value="Pentatricopeptide repeat-containing protein"/>
    <property type="match status" value="1"/>
</dbReference>
<gene>
    <name evidence="4" type="ORF">Taro_016448</name>
</gene>
<dbReference type="NCBIfam" id="TIGR00756">
    <property type="entry name" value="PPR"/>
    <property type="match status" value="3"/>
</dbReference>
<evidence type="ECO:0000313" key="5">
    <source>
        <dbReference type="Proteomes" id="UP000652761"/>
    </source>
</evidence>
<dbReference type="Gene3D" id="1.25.40.10">
    <property type="entry name" value="Tetratricopeptide repeat domain"/>
    <property type="match status" value="2"/>
</dbReference>
<accession>A0A843UNI8</accession>
<evidence type="ECO:0000256" key="1">
    <source>
        <dbReference type="ARBA" id="ARBA00022737"/>
    </source>
</evidence>
<dbReference type="GO" id="GO:0008270">
    <property type="term" value="F:zinc ion binding"/>
    <property type="evidence" value="ECO:0007669"/>
    <property type="project" value="InterPro"/>
</dbReference>
<dbReference type="PANTHER" id="PTHR47926">
    <property type="entry name" value="PENTATRICOPEPTIDE REPEAT-CONTAINING PROTEIN"/>
    <property type="match status" value="1"/>
</dbReference>
<dbReference type="InterPro" id="IPR002885">
    <property type="entry name" value="PPR_rpt"/>
</dbReference>
<feature type="repeat" description="PPR" evidence="2">
    <location>
        <begin position="74"/>
        <end position="104"/>
    </location>
</feature>
<comment type="caution">
    <text evidence="4">The sequence shown here is derived from an EMBL/GenBank/DDBJ whole genome shotgun (WGS) entry which is preliminary data.</text>
</comment>
<dbReference type="AlphaFoldDB" id="A0A843UNI8"/>
<dbReference type="Proteomes" id="UP000652761">
    <property type="component" value="Unassembled WGS sequence"/>
</dbReference>
<evidence type="ECO:0000313" key="4">
    <source>
        <dbReference type="EMBL" id="MQL83947.1"/>
    </source>
</evidence>
<dbReference type="PROSITE" id="PS51375">
    <property type="entry name" value="PPR"/>
    <property type="match status" value="2"/>
</dbReference>
<keyword evidence="5" id="KW-1185">Reference proteome</keyword>
<dbReference type="Pfam" id="PF14432">
    <property type="entry name" value="DYW_deaminase"/>
    <property type="match status" value="1"/>
</dbReference>
<dbReference type="GO" id="GO:0003723">
    <property type="term" value="F:RNA binding"/>
    <property type="evidence" value="ECO:0007669"/>
    <property type="project" value="InterPro"/>
</dbReference>
<feature type="repeat" description="PPR" evidence="2">
    <location>
        <begin position="105"/>
        <end position="139"/>
    </location>
</feature>